<evidence type="ECO:0000313" key="2">
    <source>
        <dbReference type="Proteomes" id="UP000324222"/>
    </source>
</evidence>
<gene>
    <name evidence="1" type="ORF">E2C01_033278</name>
</gene>
<evidence type="ECO:0000313" key="1">
    <source>
        <dbReference type="EMBL" id="MPC39730.1"/>
    </source>
</evidence>
<proteinExistence type="predicted"/>
<dbReference type="EMBL" id="VSRR010004457">
    <property type="protein sequence ID" value="MPC39730.1"/>
    <property type="molecule type" value="Genomic_DNA"/>
</dbReference>
<accession>A0A5B7EXF9</accession>
<reference evidence="1 2" key="1">
    <citation type="submission" date="2019-05" db="EMBL/GenBank/DDBJ databases">
        <title>Another draft genome of Portunus trituberculatus and its Hox gene families provides insights of decapod evolution.</title>
        <authorList>
            <person name="Jeong J.-H."/>
            <person name="Song I."/>
            <person name="Kim S."/>
            <person name="Choi T."/>
            <person name="Kim D."/>
            <person name="Ryu S."/>
            <person name="Kim W."/>
        </authorList>
    </citation>
    <scope>NUCLEOTIDE SEQUENCE [LARGE SCALE GENOMIC DNA]</scope>
    <source>
        <tissue evidence="1">Muscle</tissue>
    </source>
</reference>
<keyword evidence="2" id="KW-1185">Reference proteome</keyword>
<organism evidence="1 2">
    <name type="scientific">Portunus trituberculatus</name>
    <name type="common">Swimming crab</name>
    <name type="synonym">Neptunus trituberculatus</name>
    <dbReference type="NCBI Taxonomy" id="210409"/>
    <lineage>
        <taxon>Eukaryota</taxon>
        <taxon>Metazoa</taxon>
        <taxon>Ecdysozoa</taxon>
        <taxon>Arthropoda</taxon>
        <taxon>Crustacea</taxon>
        <taxon>Multicrustacea</taxon>
        <taxon>Malacostraca</taxon>
        <taxon>Eumalacostraca</taxon>
        <taxon>Eucarida</taxon>
        <taxon>Decapoda</taxon>
        <taxon>Pleocyemata</taxon>
        <taxon>Brachyura</taxon>
        <taxon>Eubrachyura</taxon>
        <taxon>Portunoidea</taxon>
        <taxon>Portunidae</taxon>
        <taxon>Portuninae</taxon>
        <taxon>Portunus</taxon>
    </lineage>
</organism>
<name>A0A5B7EXF9_PORTR</name>
<dbReference type="Proteomes" id="UP000324222">
    <property type="component" value="Unassembled WGS sequence"/>
</dbReference>
<comment type="caution">
    <text evidence="1">The sequence shown here is derived from an EMBL/GenBank/DDBJ whole genome shotgun (WGS) entry which is preliminary data.</text>
</comment>
<sequence length="66" mass="7412">MTNDHSQPRWTVCFLSLRVKAAAAASGRELNCLVFHTQRSEIHADYALLISNFTPDASLSSPYFVR</sequence>
<dbReference type="AlphaFoldDB" id="A0A5B7EXF9"/>
<protein>
    <submittedName>
        <fullName evidence="1">Uncharacterized protein</fullName>
    </submittedName>
</protein>